<dbReference type="Proteomes" id="UP000682358">
    <property type="component" value="Chromosome"/>
</dbReference>
<protein>
    <submittedName>
        <fullName evidence="2">GPO family capsid scaffolding protein</fullName>
    </submittedName>
</protein>
<reference evidence="2" key="1">
    <citation type="submission" date="2021-06" db="EMBL/GenBank/DDBJ databases">
        <title>Emergence of genetically related NDM-1-producing Providencia rettgeri strains in Argentina.</title>
        <authorList>
            <person name="Pasteran F."/>
            <person name="Meo A."/>
            <person name="Gomez S."/>
            <person name="Derdoy L."/>
            <person name="Albronoz E."/>
            <person name="Faccone D."/>
            <person name="Guerriero L."/>
            <person name="Archuby D."/>
            <person name="Tarzia A."/>
            <person name="Lopez M."/>
            <person name="Corso A."/>
        </authorList>
    </citation>
    <scope>NUCLEOTIDE SEQUENCE</scope>
    <source>
        <strain evidence="2">PreM15628</strain>
    </source>
</reference>
<dbReference type="Pfam" id="PF05929">
    <property type="entry name" value="Phage_GPO"/>
    <property type="match status" value="1"/>
</dbReference>
<dbReference type="EMBL" id="CP076405">
    <property type="protein sequence ID" value="QWQ20013.1"/>
    <property type="molecule type" value="Genomic_DNA"/>
</dbReference>
<proteinExistence type="predicted"/>
<organism evidence="2 3">
    <name type="scientific">Providencia rettgeri</name>
    <dbReference type="NCBI Taxonomy" id="587"/>
    <lineage>
        <taxon>Bacteria</taxon>
        <taxon>Pseudomonadati</taxon>
        <taxon>Pseudomonadota</taxon>
        <taxon>Gammaproteobacteria</taxon>
        <taxon>Enterobacterales</taxon>
        <taxon>Morganellaceae</taxon>
        <taxon>Providencia</taxon>
    </lineage>
</organism>
<keyword evidence="1" id="KW-0175">Coiled coil</keyword>
<evidence type="ECO:0000313" key="3">
    <source>
        <dbReference type="Proteomes" id="UP000682358"/>
    </source>
</evidence>
<name>A0AAJ4NHA2_PRORE</name>
<sequence length="259" mass="29472">MSQLRTTWLCIATEGETADGREILRDELLDIAETYDPELYTALIWEGHRTQGQKRGDPLGEVLALRAEYDDAKVLHLYAILRPYIRLLEANSQNRLLFTSIEMQLNWRGTGKTYMDGLAVTDEPASVGTTRLQFSRQDNQRTEDMSKWRKKFGIEEPQPAPQPTSIADDETLAEMAKELDAALREIESLKQQLAETKVEVSDAQDDIDKVKEVVDTEDFAKLRDNLPNIVKNFSKLDKAVTTKPNLNPNGNKNARFNFL</sequence>
<dbReference type="RefSeq" id="WP_215954176.1">
    <property type="nucleotide sequence ID" value="NZ_CP076405.1"/>
</dbReference>
<evidence type="ECO:0000256" key="1">
    <source>
        <dbReference type="SAM" id="Coils"/>
    </source>
</evidence>
<dbReference type="AlphaFoldDB" id="A0AAJ4NHA2"/>
<feature type="coiled-coil region" evidence="1">
    <location>
        <begin position="172"/>
        <end position="213"/>
    </location>
</feature>
<gene>
    <name evidence="2" type="ORF">KOF27_15610</name>
</gene>
<evidence type="ECO:0000313" key="2">
    <source>
        <dbReference type="EMBL" id="QWQ20013.1"/>
    </source>
</evidence>
<dbReference type="InterPro" id="IPR009228">
    <property type="entry name" value="Capsid_scaffold_GpO"/>
</dbReference>
<accession>A0AAJ4NHA2</accession>